<dbReference type="Proteomes" id="UP000593626">
    <property type="component" value="Chromosome"/>
</dbReference>
<evidence type="ECO:0000259" key="3">
    <source>
        <dbReference type="Pfam" id="PF07563"/>
    </source>
</evidence>
<keyword evidence="5" id="KW-1185">Reference proteome</keyword>
<reference evidence="4 5" key="1">
    <citation type="submission" date="2019-07" db="EMBL/GenBank/DDBJ databases">
        <title>Genome sequence of 2 isolates from Red Sea Mangroves.</title>
        <authorList>
            <person name="Sefrji F."/>
            <person name="Michoud G."/>
            <person name="Merlino G."/>
            <person name="Daffonchio D."/>
        </authorList>
    </citation>
    <scope>NUCLEOTIDE SEQUENCE [LARGE SCALE GENOMIC DNA]</scope>
    <source>
        <strain evidence="4 5">R1DC41</strain>
    </source>
</reference>
<evidence type="ECO:0000313" key="4">
    <source>
        <dbReference type="EMBL" id="QPC45664.1"/>
    </source>
</evidence>
<dbReference type="Pfam" id="PF07563">
    <property type="entry name" value="DUF1541"/>
    <property type="match status" value="2"/>
</dbReference>
<sequence length="194" mass="21262">MKKYTLIGSLALSSILLLGACNNDEEVNEPEENAQQEDHSDMDHSGMDHSEMDHSSDGSIPEGLEEAENPTYEVGSKAKIQNAHMDEMEGVEATIVGAFDTTAYVITYTPTSGGPEVKDHKWVVQEELLNAPEAPIEPGTEVEINTDHMEGMMGATGVIEAAEETTVYMVDYTTTDGKEVKNHKWVTQEELTDL</sequence>
<feature type="compositionally biased region" description="Basic and acidic residues" evidence="1">
    <location>
        <begin position="36"/>
        <end position="56"/>
    </location>
</feature>
<gene>
    <name evidence="4" type="ORF">G8O30_01100</name>
</gene>
<protein>
    <submittedName>
        <fullName evidence="4">YdhK family protein</fullName>
    </submittedName>
</protein>
<dbReference type="KEGG" id="mcui:G8O30_01100"/>
<dbReference type="Gene3D" id="2.30.30.1210">
    <property type="entry name" value="Domain of unknown function DUF1541"/>
    <property type="match status" value="1"/>
</dbReference>
<dbReference type="AlphaFoldDB" id="A0A7S8HEB5"/>
<feature type="domain" description="DUF1541" evidence="3">
    <location>
        <begin position="74"/>
        <end position="125"/>
    </location>
</feature>
<dbReference type="PROSITE" id="PS51257">
    <property type="entry name" value="PROKAR_LIPOPROTEIN"/>
    <property type="match status" value="1"/>
</dbReference>
<proteinExistence type="predicted"/>
<keyword evidence="2" id="KW-0732">Signal</keyword>
<evidence type="ECO:0000256" key="2">
    <source>
        <dbReference type="SAM" id="SignalP"/>
    </source>
</evidence>
<evidence type="ECO:0000313" key="5">
    <source>
        <dbReference type="Proteomes" id="UP000593626"/>
    </source>
</evidence>
<feature type="signal peptide" evidence="2">
    <location>
        <begin position="1"/>
        <end position="20"/>
    </location>
</feature>
<feature type="domain" description="DUF1541" evidence="3">
    <location>
        <begin position="138"/>
        <end position="188"/>
    </location>
</feature>
<dbReference type="InterPro" id="IPR011438">
    <property type="entry name" value="DUF1541"/>
</dbReference>
<accession>A0A7S8HEB5</accession>
<dbReference type="RefSeq" id="WP_239673178.1">
    <property type="nucleotide sequence ID" value="NZ_CP049742.1"/>
</dbReference>
<name>A0A7S8HEB5_9BACI</name>
<organism evidence="4 5">
    <name type="scientific">Mangrovibacillus cuniculi</name>
    <dbReference type="NCBI Taxonomy" id="2593652"/>
    <lineage>
        <taxon>Bacteria</taxon>
        <taxon>Bacillati</taxon>
        <taxon>Bacillota</taxon>
        <taxon>Bacilli</taxon>
        <taxon>Bacillales</taxon>
        <taxon>Bacillaceae</taxon>
        <taxon>Mangrovibacillus</taxon>
    </lineage>
</organism>
<dbReference type="EMBL" id="CP049742">
    <property type="protein sequence ID" value="QPC45664.1"/>
    <property type="molecule type" value="Genomic_DNA"/>
</dbReference>
<evidence type="ECO:0000256" key="1">
    <source>
        <dbReference type="SAM" id="MobiDB-lite"/>
    </source>
</evidence>
<feature type="region of interest" description="Disordered" evidence="1">
    <location>
        <begin position="23"/>
        <end position="64"/>
    </location>
</feature>
<feature type="compositionally biased region" description="Acidic residues" evidence="1">
    <location>
        <begin position="23"/>
        <end position="35"/>
    </location>
</feature>
<feature type="chain" id="PRO_5038897163" evidence="2">
    <location>
        <begin position="21"/>
        <end position="194"/>
    </location>
</feature>